<evidence type="ECO:0000313" key="1">
    <source>
        <dbReference type="EMBL" id="OMH82343.1"/>
    </source>
</evidence>
<protein>
    <submittedName>
        <fullName evidence="1">Uncharacterized protein</fullName>
    </submittedName>
</protein>
<dbReference type="AlphaFoldDB" id="A0A1R1PN60"/>
<gene>
    <name evidence="1" type="ORF">AX774_g4179</name>
</gene>
<keyword evidence="2" id="KW-1185">Reference proteome</keyword>
<dbReference type="Proteomes" id="UP000188320">
    <property type="component" value="Unassembled WGS sequence"/>
</dbReference>
<accession>A0A1R1PN60</accession>
<evidence type="ECO:0000313" key="2">
    <source>
        <dbReference type="Proteomes" id="UP000188320"/>
    </source>
</evidence>
<comment type="caution">
    <text evidence="1">The sequence shown here is derived from an EMBL/GenBank/DDBJ whole genome shotgun (WGS) entry which is preliminary data.</text>
</comment>
<sequence length="92" mass="11189">MPHCAARPDKFKLVEQCSCCNYLIFNLIDHYCDIIRPLALHFQKPFYKHLFSDISYHCKRFQAFHKSLFIVMNTQWSDFVSWWYNTEQFASQ</sequence>
<name>A0A1R1PN60_ZANCU</name>
<dbReference type="EMBL" id="LSSK01000684">
    <property type="protein sequence ID" value="OMH82343.1"/>
    <property type="molecule type" value="Genomic_DNA"/>
</dbReference>
<organism evidence="1 2">
    <name type="scientific">Zancudomyces culisetae</name>
    <name type="common">Gut fungus</name>
    <name type="synonym">Smittium culisetae</name>
    <dbReference type="NCBI Taxonomy" id="1213189"/>
    <lineage>
        <taxon>Eukaryota</taxon>
        <taxon>Fungi</taxon>
        <taxon>Fungi incertae sedis</taxon>
        <taxon>Zoopagomycota</taxon>
        <taxon>Kickxellomycotina</taxon>
        <taxon>Harpellomycetes</taxon>
        <taxon>Harpellales</taxon>
        <taxon>Legeriomycetaceae</taxon>
        <taxon>Zancudomyces</taxon>
    </lineage>
</organism>
<reference evidence="2" key="1">
    <citation type="submission" date="2017-01" db="EMBL/GenBank/DDBJ databases">
        <authorList>
            <person name="Wang Y."/>
            <person name="White M."/>
            <person name="Kvist S."/>
            <person name="Moncalvo J.-M."/>
        </authorList>
    </citation>
    <scope>NUCLEOTIDE SEQUENCE [LARGE SCALE GENOMIC DNA]</scope>
    <source>
        <strain evidence="2">COL-18-3</strain>
    </source>
</reference>
<proteinExistence type="predicted"/>